<evidence type="ECO:0000256" key="2">
    <source>
        <dbReference type="SAM" id="Phobius"/>
    </source>
</evidence>
<evidence type="ECO:0000313" key="4">
    <source>
        <dbReference type="Proteomes" id="UP000598426"/>
    </source>
</evidence>
<evidence type="ECO:0000256" key="1">
    <source>
        <dbReference type="SAM" id="MobiDB-lite"/>
    </source>
</evidence>
<dbReference type="Pfam" id="PF10067">
    <property type="entry name" value="DUF2306"/>
    <property type="match status" value="1"/>
</dbReference>
<reference evidence="3 4" key="1">
    <citation type="submission" date="2020-09" db="EMBL/GenBank/DDBJ databases">
        <title>Isolation and identification of active actinomycetes.</title>
        <authorList>
            <person name="Li X."/>
        </authorList>
    </citation>
    <scope>NUCLEOTIDE SEQUENCE [LARGE SCALE GENOMIC DNA]</scope>
    <source>
        <strain evidence="3 4">NEAU-LLC</strain>
    </source>
</reference>
<feature type="transmembrane region" description="Helical" evidence="2">
    <location>
        <begin position="33"/>
        <end position="54"/>
    </location>
</feature>
<dbReference type="EMBL" id="JACXZS010000003">
    <property type="protein sequence ID" value="MBD3941249.1"/>
    <property type="molecule type" value="Genomic_DNA"/>
</dbReference>
<gene>
    <name evidence="3" type="ORF">IF188_05995</name>
</gene>
<feature type="transmembrane region" description="Helical" evidence="2">
    <location>
        <begin position="173"/>
        <end position="192"/>
    </location>
</feature>
<sequence length="248" mass="26065">MRRRGRGREHGGMTSQPIAPPRTARRATWRGRLIPAGLIALSLVPVVAGAARVSQLAGGGPVTAANARFFDSPAPVIVHIIGSTVFLLLGALQFAPELRRRAWHRRSGRLVAPAGLLSALSAAWMTLFYDLPSTVTGPGLSALRLVLAAAMAGGIVVAFAAIRRGDVRTHRAWMVRAYAIGLGAGTQVLTFLPWTLVAGTPSPVVHTLLMAAGWGINLAVAEIVIRRSPGPRARRADRPSAPTAAPLS</sequence>
<feature type="transmembrane region" description="Helical" evidence="2">
    <location>
        <begin position="107"/>
        <end position="129"/>
    </location>
</feature>
<dbReference type="InterPro" id="IPR018750">
    <property type="entry name" value="DUF2306_membrane"/>
</dbReference>
<comment type="caution">
    <text evidence="3">The sequence shown here is derived from an EMBL/GenBank/DDBJ whole genome shotgun (WGS) entry which is preliminary data.</text>
</comment>
<feature type="transmembrane region" description="Helical" evidence="2">
    <location>
        <begin position="141"/>
        <end position="161"/>
    </location>
</feature>
<proteinExistence type="predicted"/>
<protein>
    <submittedName>
        <fullName evidence="3">DUF2306 domain-containing protein</fullName>
    </submittedName>
</protein>
<feature type="transmembrane region" description="Helical" evidence="2">
    <location>
        <begin position="74"/>
        <end position="95"/>
    </location>
</feature>
<name>A0ABR8NM59_9MICO</name>
<feature type="region of interest" description="Disordered" evidence="1">
    <location>
        <begin position="1"/>
        <end position="24"/>
    </location>
</feature>
<evidence type="ECO:0000313" key="3">
    <source>
        <dbReference type="EMBL" id="MBD3941249.1"/>
    </source>
</evidence>
<accession>A0ABR8NM59</accession>
<feature type="transmembrane region" description="Helical" evidence="2">
    <location>
        <begin position="204"/>
        <end position="225"/>
    </location>
</feature>
<keyword evidence="2" id="KW-0812">Transmembrane</keyword>
<keyword evidence="2" id="KW-1133">Transmembrane helix</keyword>
<keyword evidence="2" id="KW-0472">Membrane</keyword>
<organism evidence="3 4">
    <name type="scientific">Microbacterium helvum</name>
    <dbReference type="NCBI Taxonomy" id="2773713"/>
    <lineage>
        <taxon>Bacteria</taxon>
        <taxon>Bacillati</taxon>
        <taxon>Actinomycetota</taxon>
        <taxon>Actinomycetes</taxon>
        <taxon>Micrococcales</taxon>
        <taxon>Microbacteriaceae</taxon>
        <taxon>Microbacterium</taxon>
    </lineage>
</organism>
<keyword evidence="4" id="KW-1185">Reference proteome</keyword>
<dbReference type="Proteomes" id="UP000598426">
    <property type="component" value="Unassembled WGS sequence"/>
</dbReference>